<feature type="compositionally biased region" description="Polar residues" evidence="2">
    <location>
        <begin position="86"/>
        <end position="95"/>
    </location>
</feature>
<comment type="similarity">
    <text evidence="1">Belongs to the STXBP/unc-18/SEC1 family.</text>
</comment>
<dbReference type="InterPro" id="IPR027482">
    <property type="entry name" value="Sec1-like_dom2"/>
</dbReference>
<sequence>MILAAIYPEKFEGGQEGLQIMMKIAKLQPHDMSAFGIDKKNRAARKERPSEETLLSSRFYPVIEELVEKLSKGELSKEEYPCLNDPSPTLNQAPNAHSMRSRRPPTWAAQRCNSIDGISRYASSDFKKMGKRIFVVIVGGATRSELRVCHQLTSKLKREVVLGSSSLDDPATFVTKLKMITADDQLLTLDDLYI</sequence>
<feature type="region of interest" description="Disordered" evidence="2">
    <location>
        <begin position="81"/>
        <end position="106"/>
    </location>
</feature>
<dbReference type="GO" id="GO:0016192">
    <property type="term" value="P:vesicle-mediated transport"/>
    <property type="evidence" value="ECO:0007669"/>
    <property type="project" value="InterPro"/>
</dbReference>
<dbReference type="InterPro" id="IPR001619">
    <property type="entry name" value="Sec1-like"/>
</dbReference>
<comment type="caution">
    <text evidence="3">The sequence shown here is derived from an EMBL/GenBank/DDBJ whole genome shotgun (WGS) entry which is preliminary data.</text>
</comment>
<dbReference type="Proteomes" id="UP001457282">
    <property type="component" value="Unassembled WGS sequence"/>
</dbReference>
<dbReference type="SUPFAM" id="SSF56815">
    <property type="entry name" value="Sec1/munc18-like (SM) proteins"/>
    <property type="match status" value="1"/>
</dbReference>
<dbReference type="PANTHER" id="PTHR11679">
    <property type="entry name" value="VESICLE PROTEIN SORTING-ASSOCIATED"/>
    <property type="match status" value="1"/>
</dbReference>
<dbReference type="Pfam" id="PF00995">
    <property type="entry name" value="Sec1"/>
    <property type="match status" value="1"/>
</dbReference>
<dbReference type="EMBL" id="JBEDUW010000001">
    <property type="protein sequence ID" value="KAK9949943.1"/>
    <property type="molecule type" value="Genomic_DNA"/>
</dbReference>
<evidence type="ECO:0000313" key="4">
    <source>
        <dbReference type="Proteomes" id="UP001457282"/>
    </source>
</evidence>
<protein>
    <submittedName>
        <fullName evidence="3">Uncharacterized protein</fullName>
    </submittedName>
</protein>
<name>A0AAW1YMR5_RUBAR</name>
<reference evidence="3 4" key="1">
    <citation type="journal article" date="2023" name="G3 (Bethesda)">
        <title>A chromosome-length genome assembly and annotation of blackberry (Rubus argutus, cv. 'Hillquist').</title>
        <authorList>
            <person name="Bruna T."/>
            <person name="Aryal R."/>
            <person name="Dudchenko O."/>
            <person name="Sargent D.J."/>
            <person name="Mead D."/>
            <person name="Buti M."/>
            <person name="Cavallini A."/>
            <person name="Hytonen T."/>
            <person name="Andres J."/>
            <person name="Pham M."/>
            <person name="Weisz D."/>
            <person name="Mascagni F."/>
            <person name="Usai G."/>
            <person name="Natali L."/>
            <person name="Bassil N."/>
            <person name="Fernandez G.E."/>
            <person name="Lomsadze A."/>
            <person name="Armour M."/>
            <person name="Olukolu B."/>
            <person name="Poorten T."/>
            <person name="Britton C."/>
            <person name="Davik J."/>
            <person name="Ashrafi H."/>
            <person name="Aiden E.L."/>
            <person name="Borodovsky M."/>
            <person name="Worthington M."/>
        </authorList>
    </citation>
    <scope>NUCLEOTIDE SEQUENCE [LARGE SCALE GENOMIC DNA]</scope>
    <source>
        <strain evidence="3">PI 553951</strain>
    </source>
</reference>
<evidence type="ECO:0000256" key="1">
    <source>
        <dbReference type="ARBA" id="ARBA00009884"/>
    </source>
</evidence>
<dbReference type="Gene3D" id="3.40.50.1910">
    <property type="match status" value="1"/>
</dbReference>
<evidence type="ECO:0000313" key="3">
    <source>
        <dbReference type="EMBL" id="KAK9949943.1"/>
    </source>
</evidence>
<accession>A0AAW1YMR5</accession>
<keyword evidence="4" id="KW-1185">Reference proteome</keyword>
<gene>
    <name evidence="3" type="ORF">M0R45_005451</name>
</gene>
<evidence type="ECO:0000256" key="2">
    <source>
        <dbReference type="SAM" id="MobiDB-lite"/>
    </source>
</evidence>
<proteinExistence type="inferred from homology"/>
<dbReference type="AlphaFoldDB" id="A0AAW1YMR5"/>
<organism evidence="3 4">
    <name type="scientific">Rubus argutus</name>
    <name type="common">Southern blackberry</name>
    <dbReference type="NCBI Taxonomy" id="59490"/>
    <lineage>
        <taxon>Eukaryota</taxon>
        <taxon>Viridiplantae</taxon>
        <taxon>Streptophyta</taxon>
        <taxon>Embryophyta</taxon>
        <taxon>Tracheophyta</taxon>
        <taxon>Spermatophyta</taxon>
        <taxon>Magnoliopsida</taxon>
        <taxon>eudicotyledons</taxon>
        <taxon>Gunneridae</taxon>
        <taxon>Pentapetalae</taxon>
        <taxon>rosids</taxon>
        <taxon>fabids</taxon>
        <taxon>Rosales</taxon>
        <taxon>Rosaceae</taxon>
        <taxon>Rosoideae</taxon>
        <taxon>Rosoideae incertae sedis</taxon>
        <taxon>Rubus</taxon>
    </lineage>
</organism>
<dbReference type="InterPro" id="IPR036045">
    <property type="entry name" value="Sec1-like_sf"/>
</dbReference>